<dbReference type="Pfam" id="PF09413">
    <property type="entry name" value="DUF2007"/>
    <property type="match status" value="1"/>
</dbReference>
<dbReference type="AlphaFoldDB" id="A0A917JDA1"/>
<dbReference type="EMBL" id="BMDO01000009">
    <property type="protein sequence ID" value="GGI51971.1"/>
    <property type="molecule type" value="Genomic_DNA"/>
</dbReference>
<reference evidence="2" key="2">
    <citation type="submission" date="2020-09" db="EMBL/GenBank/DDBJ databases">
        <authorList>
            <person name="Sun Q."/>
            <person name="Sedlacek I."/>
        </authorList>
    </citation>
    <scope>NUCLEOTIDE SEQUENCE</scope>
    <source>
        <strain evidence="2">CCM 8711</strain>
    </source>
</reference>
<evidence type="ECO:0000313" key="2">
    <source>
        <dbReference type="EMBL" id="GGI51971.1"/>
    </source>
</evidence>
<proteinExistence type="predicted"/>
<gene>
    <name evidence="2" type="ORF">GCM10011425_31830</name>
</gene>
<evidence type="ECO:0000313" key="3">
    <source>
        <dbReference type="Proteomes" id="UP000662074"/>
    </source>
</evidence>
<dbReference type="RefSeq" id="WP_188418075.1">
    <property type="nucleotide sequence ID" value="NZ_BMDO01000009.1"/>
</dbReference>
<keyword evidence="3" id="KW-1185">Reference proteome</keyword>
<dbReference type="InterPro" id="IPR018551">
    <property type="entry name" value="DUF2007"/>
</dbReference>
<sequence length="84" mass="8937">MEEDNDRMVVAFAGTTLDAGMIQSLLEQEGIAAFIQNELMGNIAPWQVAPGGVGAAKVLVSNLNEARAIEIINDFSLNSEEGTE</sequence>
<name>A0A917JDA1_9SPHI</name>
<dbReference type="Proteomes" id="UP000662074">
    <property type="component" value="Unassembled WGS sequence"/>
</dbReference>
<accession>A0A917JDA1</accession>
<comment type="caution">
    <text evidence="2">The sequence shown here is derived from an EMBL/GenBank/DDBJ whole genome shotgun (WGS) entry which is preliminary data.</text>
</comment>
<evidence type="ECO:0000259" key="1">
    <source>
        <dbReference type="Pfam" id="PF09413"/>
    </source>
</evidence>
<organism evidence="2 3">
    <name type="scientific">Mucilaginibacter galii</name>
    <dbReference type="NCBI Taxonomy" id="2005073"/>
    <lineage>
        <taxon>Bacteria</taxon>
        <taxon>Pseudomonadati</taxon>
        <taxon>Bacteroidota</taxon>
        <taxon>Sphingobacteriia</taxon>
        <taxon>Sphingobacteriales</taxon>
        <taxon>Sphingobacteriaceae</taxon>
        <taxon>Mucilaginibacter</taxon>
    </lineage>
</organism>
<feature type="domain" description="DUF2007" evidence="1">
    <location>
        <begin position="12"/>
        <end position="75"/>
    </location>
</feature>
<protein>
    <recommendedName>
        <fullName evidence="1">DUF2007 domain-containing protein</fullName>
    </recommendedName>
</protein>
<reference evidence="2" key="1">
    <citation type="journal article" date="2014" name="Int. J. Syst. Evol. Microbiol.">
        <title>Complete genome sequence of Corynebacterium casei LMG S-19264T (=DSM 44701T), isolated from a smear-ripened cheese.</title>
        <authorList>
            <consortium name="US DOE Joint Genome Institute (JGI-PGF)"/>
            <person name="Walter F."/>
            <person name="Albersmeier A."/>
            <person name="Kalinowski J."/>
            <person name="Ruckert C."/>
        </authorList>
    </citation>
    <scope>NUCLEOTIDE SEQUENCE</scope>
    <source>
        <strain evidence="2">CCM 8711</strain>
    </source>
</reference>